<feature type="domain" description="4Fe-4S ferredoxin-type" evidence="9">
    <location>
        <begin position="195"/>
        <end position="225"/>
    </location>
</feature>
<evidence type="ECO:0000256" key="4">
    <source>
        <dbReference type="ARBA" id="ARBA00022827"/>
    </source>
</evidence>
<evidence type="ECO:0000256" key="2">
    <source>
        <dbReference type="ARBA" id="ARBA00022630"/>
    </source>
</evidence>
<keyword evidence="7" id="KW-0411">Iron-sulfur</keyword>
<sequence>MMLVTSPKTPTDDVDVVIVGSGMAGGALAKRLSDGGLRVVCLEQGRPLHPAELRHFSDTWEWDKQREWNVHPNVRRLPQDYPIGGEPHSIRNRNDVGGSLNHWSAHWPRFKPVDFRKGTEHGLAPDWPITYEDLEPYYDINDREMGISGRPGDPAYPPRTTHTTPPIPLGTFGRTMARGFEKLGWHWWWMDNAIITKPLDGRLPCNHCGQCILGCPRSSISTSATGYLPRALANGAQLRTGCRVEQVIVDGDTARGVIYVDIETGQRYRQDAKAVIVAGNGIGTPRLLLVSANSSHPDGLANSSGQLGRNLMYHPQAFVEGIFEESLDGYKGARGAPLFSQQFYETDPSRGFVNGFTALVVRAPGAGVAANGYWTREPVPWGPDHHKEFARLFGHHAWIIVMAEELPSPTNRVILDPELTDSTGMPAPKVEYRVHPNDRKLVEFGIARSREVMTAAGAYDVTDSGLLDPPPGYHLLGTARMGTDPADSVTNRWHQAWDIPNLFICDGSSMPTSAGVNPTPTIGAMAVRLADFLVREGNVLLGSDRPRLADERMESVR</sequence>
<dbReference type="InterPro" id="IPR000172">
    <property type="entry name" value="GMC_OxRdtase_N"/>
</dbReference>
<evidence type="ECO:0000256" key="1">
    <source>
        <dbReference type="ARBA" id="ARBA00010790"/>
    </source>
</evidence>
<dbReference type="InterPro" id="IPR017900">
    <property type="entry name" value="4Fe4S_Fe_S_CS"/>
</dbReference>
<accession>A0A100W6V1</accession>
<dbReference type="PROSITE" id="PS00198">
    <property type="entry name" value="4FE4S_FER_1"/>
    <property type="match status" value="1"/>
</dbReference>
<dbReference type="InterPro" id="IPR017896">
    <property type="entry name" value="4Fe4S_Fe-S-bd"/>
</dbReference>
<keyword evidence="6" id="KW-0408">Iron</keyword>
<dbReference type="GO" id="GO:0050660">
    <property type="term" value="F:flavin adenine dinucleotide binding"/>
    <property type="evidence" value="ECO:0007669"/>
    <property type="project" value="InterPro"/>
</dbReference>
<evidence type="ECO:0000256" key="5">
    <source>
        <dbReference type="ARBA" id="ARBA00023002"/>
    </source>
</evidence>
<keyword evidence="4" id="KW-0274">FAD</keyword>
<dbReference type="EMBL" id="BCSX01000064">
    <property type="protein sequence ID" value="GAS92759.1"/>
    <property type="molecule type" value="Genomic_DNA"/>
</dbReference>
<dbReference type="Pfam" id="PF00732">
    <property type="entry name" value="GMC_oxred_N"/>
    <property type="match status" value="1"/>
</dbReference>
<name>A0A100W6V1_9MYCO</name>
<dbReference type="Gene3D" id="3.50.50.60">
    <property type="entry name" value="FAD/NAD(P)-binding domain"/>
    <property type="match status" value="2"/>
</dbReference>
<evidence type="ECO:0000313" key="10">
    <source>
        <dbReference type="EMBL" id="GAS92759.1"/>
    </source>
</evidence>
<dbReference type="SUPFAM" id="SSF54373">
    <property type="entry name" value="FAD-linked reductases, C-terminal domain"/>
    <property type="match status" value="1"/>
</dbReference>
<evidence type="ECO:0000256" key="7">
    <source>
        <dbReference type="ARBA" id="ARBA00023014"/>
    </source>
</evidence>
<keyword evidence="5" id="KW-0560">Oxidoreductase</keyword>
<reference evidence="11" key="1">
    <citation type="journal article" date="2016" name="Genome Announc.">
        <title>Draft Genome Sequences of Five Rapidly Growing Mycobacterium Species, M. thermoresistibile, M. fortuitum subsp. acetamidolyticum, M. canariasense, M. brisbanense, and M. novocastrense.</title>
        <authorList>
            <person name="Katahira K."/>
            <person name="Ogura Y."/>
            <person name="Gotoh Y."/>
            <person name="Hayashi T."/>
        </authorList>
    </citation>
    <scope>NUCLEOTIDE SEQUENCE [LARGE SCALE GENOMIC DNA]</scope>
    <source>
        <strain evidence="11">JCM15654</strain>
    </source>
</reference>
<dbReference type="AlphaFoldDB" id="A0A100W6V1"/>
<evidence type="ECO:0000256" key="6">
    <source>
        <dbReference type="ARBA" id="ARBA00023004"/>
    </source>
</evidence>
<comment type="similarity">
    <text evidence="1">Belongs to the GMC oxidoreductase family.</text>
</comment>
<dbReference type="InterPro" id="IPR036188">
    <property type="entry name" value="FAD/NAD-bd_sf"/>
</dbReference>
<organism evidence="10 11">
    <name type="scientific">Mycolicibacterium brisbanense</name>
    <dbReference type="NCBI Taxonomy" id="146020"/>
    <lineage>
        <taxon>Bacteria</taxon>
        <taxon>Bacillati</taxon>
        <taxon>Actinomycetota</taxon>
        <taxon>Actinomycetes</taxon>
        <taxon>Mycobacteriales</taxon>
        <taxon>Mycobacteriaceae</taxon>
        <taxon>Mycolicibacterium</taxon>
    </lineage>
</organism>
<keyword evidence="3" id="KW-0479">Metal-binding</keyword>
<dbReference type="STRING" id="146020.RMCB_6855"/>
<evidence type="ECO:0000259" key="9">
    <source>
        <dbReference type="PROSITE" id="PS51379"/>
    </source>
</evidence>
<dbReference type="PROSITE" id="PS51379">
    <property type="entry name" value="4FE4S_FER_2"/>
    <property type="match status" value="1"/>
</dbReference>
<dbReference type="SUPFAM" id="SSF51905">
    <property type="entry name" value="FAD/NAD(P)-binding domain"/>
    <property type="match status" value="1"/>
</dbReference>
<proteinExistence type="inferred from homology"/>
<feature type="region of interest" description="Disordered" evidence="8">
    <location>
        <begin position="150"/>
        <end position="170"/>
    </location>
</feature>
<dbReference type="GO" id="GO:0046872">
    <property type="term" value="F:metal ion binding"/>
    <property type="evidence" value="ECO:0007669"/>
    <property type="project" value="UniProtKB-KW"/>
</dbReference>
<dbReference type="GO" id="GO:0016614">
    <property type="term" value="F:oxidoreductase activity, acting on CH-OH group of donors"/>
    <property type="evidence" value="ECO:0007669"/>
    <property type="project" value="InterPro"/>
</dbReference>
<dbReference type="Pfam" id="PF05199">
    <property type="entry name" value="GMC_oxred_C"/>
    <property type="match status" value="1"/>
</dbReference>
<reference evidence="11" key="2">
    <citation type="submission" date="2016-02" db="EMBL/GenBank/DDBJ databases">
        <title>Draft genome sequence of five rapidly growing Mycobacterium species.</title>
        <authorList>
            <person name="Katahira K."/>
            <person name="Gotou Y."/>
            <person name="Iida K."/>
            <person name="Ogura Y."/>
            <person name="Hayashi T."/>
        </authorList>
    </citation>
    <scope>NUCLEOTIDE SEQUENCE [LARGE SCALE GENOMIC DNA]</scope>
    <source>
        <strain evidence="11">JCM15654</strain>
    </source>
</reference>
<dbReference type="RefSeq" id="WP_201028393.1">
    <property type="nucleotide sequence ID" value="NZ_BCSX01000064.1"/>
</dbReference>
<dbReference type="Pfam" id="PF00890">
    <property type="entry name" value="FAD_binding_2"/>
    <property type="match status" value="1"/>
</dbReference>
<dbReference type="InterPro" id="IPR003953">
    <property type="entry name" value="FAD-dep_OxRdtase_2_FAD-bd"/>
</dbReference>
<dbReference type="PANTHER" id="PTHR46056:SF12">
    <property type="entry name" value="LONG-CHAIN-ALCOHOL OXIDASE"/>
    <property type="match status" value="1"/>
</dbReference>
<comment type="caution">
    <text evidence="10">The sequence shown here is derived from an EMBL/GenBank/DDBJ whole genome shotgun (WGS) entry which is preliminary data.</text>
</comment>
<dbReference type="Proteomes" id="UP000069620">
    <property type="component" value="Unassembled WGS sequence"/>
</dbReference>
<dbReference type="PANTHER" id="PTHR46056">
    <property type="entry name" value="LONG-CHAIN-ALCOHOL OXIDASE"/>
    <property type="match status" value="1"/>
</dbReference>
<gene>
    <name evidence="10" type="ORF">RMCB_6855</name>
</gene>
<keyword evidence="2" id="KW-0285">Flavoprotein</keyword>
<evidence type="ECO:0000313" key="11">
    <source>
        <dbReference type="Proteomes" id="UP000069620"/>
    </source>
</evidence>
<dbReference type="InterPro" id="IPR007867">
    <property type="entry name" value="GMC_OxRtase_C"/>
</dbReference>
<evidence type="ECO:0000256" key="3">
    <source>
        <dbReference type="ARBA" id="ARBA00022723"/>
    </source>
</evidence>
<keyword evidence="11" id="KW-1185">Reference proteome</keyword>
<dbReference type="GO" id="GO:0051536">
    <property type="term" value="F:iron-sulfur cluster binding"/>
    <property type="evidence" value="ECO:0007669"/>
    <property type="project" value="UniProtKB-KW"/>
</dbReference>
<evidence type="ECO:0000256" key="8">
    <source>
        <dbReference type="SAM" id="MobiDB-lite"/>
    </source>
</evidence>
<protein>
    <submittedName>
        <fullName evidence="10">2-methyl 1,2 propanediol dehydrogenase</fullName>
    </submittedName>
</protein>